<proteinExistence type="predicted"/>
<sequence>AVRRVLARSQPSADQDPAARRPLRRSLSGRQHDVAARAPGPRRRARPHDHATAVARVTAAHGQLQVPARTPVASRIPPDGPQVELPVKSDAPPLTP</sequence>
<feature type="compositionally biased region" description="Low complexity" evidence="1">
    <location>
        <begin position="52"/>
        <end position="61"/>
    </location>
</feature>
<dbReference type="AlphaFoldDB" id="A0A061RQ53"/>
<accession>A0A061RQ53</accession>
<reference evidence="2" key="1">
    <citation type="submission" date="2014-05" db="EMBL/GenBank/DDBJ databases">
        <title>The transcriptome of the halophilic microalga Tetraselmis sp. GSL018 isolated from the Great Salt Lake, Utah.</title>
        <authorList>
            <person name="Jinkerson R.E."/>
            <person name="D'Adamo S."/>
            <person name="Posewitz M.C."/>
        </authorList>
    </citation>
    <scope>NUCLEOTIDE SEQUENCE</scope>
    <source>
        <strain evidence="2">GSL018</strain>
    </source>
</reference>
<gene>
    <name evidence="2" type="ORF">TSPGSL018_30404</name>
</gene>
<feature type="non-terminal residue" evidence="2">
    <location>
        <position position="1"/>
    </location>
</feature>
<name>A0A061RQ53_9CHLO</name>
<protein>
    <submittedName>
        <fullName evidence="2">Uncharacterized protein</fullName>
    </submittedName>
</protein>
<evidence type="ECO:0000256" key="1">
    <source>
        <dbReference type="SAM" id="MobiDB-lite"/>
    </source>
</evidence>
<dbReference type="EMBL" id="GBEZ01013137">
    <property type="protein sequence ID" value="JAC72820.1"/>
    <property type="molecule type" value="Transcribed_RNA"/>
</dbReference>
<feature type="region of interest" description="Disordered" evidence="1">
    <location>
        <begin position="1"/>
        <end position="96"/>
    </location>
</feature>
<evidence type="ECO:0000313" key="2">
    <source>
        <dbReference type="EMBL" id="JAC72820.1"/>
    </source>
</evidence>
<organism evidence="2">
    <name type="scientific">Tetraselmis sp. GSL018</name>
    <dbReference type="NCBI Taxonomy" id="582737"/>
    <lineage>
        <taxon>Eukaryota</taxon>
        <taxon>Viridiplantae</taxon>
        <taxon>Chlorophyta</taxon>
        <taxon>core chlorophytes</taxon>
        <taxon>Chlorodendrophyceae</taxon>
        <taxon>Chlorodendrales</taxon>
        <taxon>Chlorodendraceae</taxon>
        <taxon>Tetraselmis</taxon>
    </lineage>
</organism>